<dbReference type="GO" id="GO:0047372">
    <property type="term" value="F:monoacylglycerol lipase activity"/>
    <property type="evidence" value="ECO:0007669"/>
    <property type="project" value="TreeGrafter"/>
</dbReference>
<dbReference type="PANTHER" id="PTHR43798">
    <property type="entry name" value="MONOACYLGLYCEROL LIPASE"/>
    <property type="match status" value="1"/>
</dbReference>
<feature type="domain" description="AB hydrolase-1" evidence="1">
    <location>
        <begin position="19"/>
        <end position="246"/>
    </location>
</feature>
<dbReference type="AlphaFoldDB" id="A0A2I8EUI3"/>
<dbReference type="Proteomes" id="UP000243502">
    <property type="component" value="Chromosome 2"/>
</dbReference>
<evidence type="ECO:0000313" key="3">
    <source>
        <dbReference type="Proteomes" id="UP000243502"/>
    </source>
</evidence>
<sequence>MTAVSDLTNDPDQPPYDALIFIHGFLDNHTVWNDLIAALAPSSVPVIARDLRGAGDRRNEDDACTLAQAVADIVQVFDDMRLSRVALVGHSMGAQIAELVASERAAQVASLTLITPTPLRGNTLPDEVRDLLRESGDDPAVQRQIRVSFSTHLNSDQLDSLTAPHVLMNKATVRQYYDAFTLGDSRGNEPCAYRGPTMVIGAQDDPVITIEQIAAECRERFPATSFRIVAHSGHWPHLEQPAQTAQLLARHLGWATLKPASSAQASPHDYVGASHESR</sequence>
<accession>A0A2I8EUI3</accession>
<name>A0A2I8EUI3_9BURK</name>
<gene>
    <name evidence="2" type="ORF">C2L65_27110</name>
</gene>
<dbReference type="OrthoDB" id="9780765at2"/>
<keyword evidence="2" id="KW-0378">Hydrolase</keyword>
<dbReference type="InterPro" id="IPR029058">
    <property type="entry name" value="AB_hydrolase_fold"/>
</dbReference>
<dbReference type="InterPro" id="IPR000073">
    <property type="entry name" value="AB_hydrolase_1"/>
</dbReference>
<dbReference type="SUPFAM" id="SSF53474">
    <property type="entry name" value="alpha/beta-Hydrolases"/>
    <property type="match status" value="1"/>
</dbReference>
<dbReference type="GO" id="GO:0016020">
    <property type="term" value="C:membrane"/>
    <property type="evidence" value="ECO:0007669"/>
    <property type="project" value="TreeGrafter"/>
</dbReference>
<reference evidence="2 3" key="1">
    <citation type="submission" date="2018-01" db="EMBL/GenBank/DDBJ databases">
        <title>Species boundaries and ecological features among Paraburkholderia terrae DSMZ17804T, P. hospita DSMZ17164T and P. caribensis DSMZ13236T.</title>
        <authorList>
            <person name="Pratama A.A."/>
        </authorList>
    </citation>
    <scope>NUCLEOTIDE SEQUENCE [LARGE SCALE GENOMIC DNA]</scope>
    <source>
        <strain evidence="2 3">DSM 17804</strain>
    </source>
</reference>
<evidence type="ECO:0000313" key="2">
    <source>
        <dbReference type="EMBL" id="AUT63216.1"/>
    </source>
</evidence>
<dbReference type="InterPro" id="IPR050266">
    <property type="entry name" value="AB_hydrolase_sf"/>
</dbReference>
<dbReference type="Gene3D" id="3.40.50.1820">
    <property type="entry name" value="alpha/beta hydrolase"/>
    <property type="match status" value="1"/>
</dbReference>
<dbReference type="KEGG" id="pter:C2L65_27110"/>
<dbReference type="EMBL" id="CP026112">
    <property type="protein sequence ID" value="AUT63216.1"/>
    <property type="molecule type" value="Genomic_DNA"/>
</dbReference>
<dbReference type="Pfam" id="PF12697">
    <property type="entry name" value="Abhydrolase_6"/>
    <property type="match status" value="1"/>
</dbReference>
<dbReference type="RefSeq" id="WP_042307635.1">
    <property type="nucleotide sequence ID" value="NZ_CP026112.1"/>
</dbReference>
<evidence type="ECO:0000259" key="1">
    <source>
        <dbReference type="Pfam" id="PF12697"/>
    </source>
</evidence>
<dbReference type="PANTHER" id="PTHR43798:SF5">
    <property type="entry name" value="MONOACYLGLYCEROL LIPASE ABHD6"/>
    <property type="match status" value="1"/>
</dbReference>
<protein>
    <submittedName>
        <fullName evidence="2">Alpha/beta hydrolase</fullName>
    </submittedName>
</protein>
<dbReference type="GO" id="GO:0046464">
    <property type="term" value="P:acylglycerol catabolic process"/>
    <property type="evidence" value="ECO:0007669"/>
    <property type="project" value="TreeGrafter"/>
</dbReference>
<organism evidence="2 3">
    <name type="scientific">Paraburkholderia terrae</name>
    <dbReference type="NCBI Taxonomy" id="311230"/>
    <lineage>
        <taxon>Bacteria</taxon>
        <taxon>Pseudomonadati</taxon>
        <taxon>Pseudomonadota</taxon>
        <taxon>Betaproteobacteria</taxon>
        <taxon>Burkholderiales</taxon>
        <taxon>Burkholderiaceae</taxon>
        <taxon>Paraburkholderia</taxon>
    </lineage>
</organism>
<proteinExistence type="predicted"/>